<organism evidence="2 3">
    <name type="scientific">Pelobacter propionicus (strain DSM 2379 / NBRC 103807 / OttBd1)</name>
    <dbReference type="NCBI Taxonomy" id="338966"/>
    <lineage>
        <taxon>Bacteria</taxon>
        <taxon>Pseudomonadati</taxon>
        <taxon>Thermodesulfobacteriota</taxon>
        <taxon>Desulfuromonadia</taxon>
        <taxon>Desulfuromonadales</taxon>
        <taxon>Desulfuromonadaceae</taxon>
        <taxon>Pelobacter</taxon>
    </lineage>
</organism>
<protein>
    <submittedName>
        <fullName evidence="2">Type IV pilus assembly PilZ</fullName>
    </submittedName>
</protein>
<dbReference type="EMBL" id="CP000482">
    <property type="protein sequence ID" value="ABK98080.1"/>
    <property type="molecule type" value="Genomic_DNA"/>
</dbReference>
<dbReference type="KEGG" id="ppd:Ppro_0448"/>
<dbReference type="GO" id="GO:0035438">
    <property type="term" value="F:cyclic-di-GMP binding"/>
    <property type="evidence" value="ECO:0007669"/>
    <property type="project" value="InterPro"/>
</dbReference>
<accession>A1AL60</accession>
<dbReference type="AlphaFoldDB" id="A1AL60"/>
<evidence type="ECO:0000313" key="2">
    <source>
        <dbReference type="EMBL" id="ABK98080.1"/>
    </source>
</evidence>
<dbReference type="RefSeq" id="WP_011734394.1">
    <property type="nucleotide sequence ID" value="NC_008609.1"/>
</dbReference>
<evidence type="ECO:0000259" key="1">
    <source>
        <dbReference type="Pfam" id="PF07238"/>
    </source>
</evidence>
<dbReference type="Pfam" id="PF07238">
    <property type="entry name" value="PilZ"/>
    <property type="match status" value="1"/>
</dbReference>
<dbReference type="InterPro" id="IPR009875">
    <property type="entry name" value="PilZ_domain"/>
</dbReference>
<dbReference type="HOGENOM" id="CLU_1101642_0_0_7"/>
<dbReference type="STRING" id="338966.Ppro_0448"/>
<gene>
    <name evidence="2" type="ordered locus">Ppro_0448</name>
</gene>
<evidence type="ECO:0000313" key="3">
    <source>
        <dbReference type="Proteomes" id="UP000006732"/>
    </source>
</evidence>
<name>A1AL60_PELPD</name>
<reference evidence="2 3" key="1">
    <citation type="submission" date="2006-10" db="EMBL/GenBank/DDBJ databases">
        <title>Complete sequence of chromosome of Pelobacter propionicus DSM 2379.</title>
        <authorList>
            <consortium name="US DOE Joint Genome Institute"/>
            <person name="Copeland A."/>
            <person name="Lucas S."/>
            <person name="Lapidus A."/>
            <person name="Barry K."/>
            <person name="Detter J.C."/>
            <person name="Glavina del Rio T."/>
            <person name="Hammon N."/>
            <person name="Israni S."/>
            <person name="Dalin E."/>
            <person name="Tice H."/>
            <person name="Pitluck S."/>
            <person name="Saunders E."/>
            <person name="Brettin T."/>
            <person name="Bruce D."/>
            <person name="Han C."/>
            <person name="Tapia R."/>
            <person name="Schmutz J."/>
            <person name="Larimer F."/>
            <person name="Land M."/>
            <person name="Hauser L."/>
            <person name="Kyrpides N."/>
            <person name="Kim E."/>
            <person name="Lovley D."/>
            <person name="Richardson P."/>
        </authorList>
    </citation>
    <scope>NUCLEOTIDE SEQUENCE [LARGE SCALE GENOMIC DNA]</scope>
    <source>
        <strain evidence="3">DSM 2379 / NBRC 103807 / OttBd1</strain>
    </source>
</reference>
<sequence>MSDSHEQKVDMSKYFNRRQRVYLINASENRDHDLYESLSGTIVGRGGDSVAVQLTYPRDCAHPVGESLNHAYKLTTEVMGNGIQVIADLLRVEEGSILHLRLRSNLEMYQRRQAPRIDASIHLSQFQGNNSLDAFRREFDRISGLMKNRELPPGIRMQETTINLGVGGIRIASESGTSPSPLSLFLLGLDEGQLPVCALGDLVWNRLESGARVCGYRFIQISKTDQERINDYILSLRKKQKIFTPLPRANWELMERMVYDGALWQR</sequence>
<proteinExistence type="predicted"/>
<feature type="domain" description="PilZ" evidence="1">
    <location>
        <begin position="110"/>
        <end position="234"/>
    </location>
</feature>
<dbReference type="Proteomes" id="UP000006732">
    <property type="component" value="Chromosome"/>
</dbReference>
<keyword evidence="3" id="KW-1185">Reference proteome</keyword>